<protein>
    <submittedName>
        <fullName evidence="2">DNA-binding transcriptional ArsR family regulator</fullName>
    </submittedName>
</protein>
<sequence>MEQTRRHLGPDDVGTLKAMAHPTRVRLLMAVAEIGPATVGMLAARVGEAVGAVSYHLQQLGQHGLVAEAPELARDKRERWWRFVPTDSLSMTPSDFAGDPVGQHTQRAALLAWVDAAAERNRRSVEAMHSLPQEWQDVTLPSVNGPMELTADELRQFYDDFNELIEQWRERGRAAADPADDRRRVNVYIQPMVYPPAS</sequence>
<evidence type="ECO:0000259" key="1">
    <source>
        <dbReference type="SMART" id="SM00418"/>
    </source>
</evidence>
<dbReference type="InterPro" id="IPR036390">
    <property type="entry name" value="WH_DNA-bd_sf"/>
</dbReference>
<keyword evidence="3" id="KW-1185">Reference proteome</keyword>
<dbReference type="SUPFAM" id="SSF46785">
    <property type="entry name" value="Winged helix' DNA-binding domain"/>
    <property type="match status" value="1"/>
</dbReference>
<dbReference type="CDD" id="cd00090">
    <property type="entry name" value="HTH_ARSR"/>
    <property type="match status" value="1"/>
</dbReference>
<proteinExistence type="predicted"/>
<accession>A0A7W0CJW4</accession>
<dbReference type="RefSeq" id="WP_181611267.1">
    <property type="nucleotide sequence ID" value="NZ_BAABAM010000003.1"/>
</dbReference>
<dbReference type="AlphaFoldDB" id="A0A7W0CJW4"/>
<reference evidence="2 3" key="1">
    <citation type="submission" date="2020-07" db="EMBL/GenBank/DDBJ databases">
        <title>Genomic Encyclopedia of Type Strains, Phase IV (KMG-IV): sequencing the most valuable type-strain genomes for metagenomic binning, comparative biology and taxonomic classification.</title>
        <authorList>
            <person name="Goeker M."/>
        </authorList>
    </citation>
    <scope>NUCLEOTIDE SEQUENCE [LARGE SCALE GENOMIC DNA]</scope>
    <source>
        <strain evidence="2 3">DSM 45533</strain>
    </source>
</reference>
<gene>
    <name evidence="2" type="ORF">HNR30_003854</name>
</gene>
<evidence type="ECO:0000313" key="3">
    <source>
        <dbReference type="Proteomes" id="UP000530928"/>
    </source>
</evidence>
<dbReference type="InterPro" id="IPR001845">
    <property type="entry name" value="HTH_ArsR_DNA-bd_dom"/>
</dbReference>
<dbReference type="GO" id="GO:0003700">
    <property type="term" value="F:DNA-binding transcription factor activity"/>
    <property type="evidence" value="ECO:0007669"/>
    <property type="project" value="InterPro"/>
</dbReference>
<name>A0A7W0CJW4_9ACTN</name>
<comment type="caution">
    <text evidence="2">The sequence shown here is derived from an EMBL/GenBank/DDBJ whole genome shotgun (WGS) entry which is preliminary data.</text>
</comment>
<feature type="domain" description="HTH arsR-type" evidence="1">
    <location>
        <begin position="14"/>
        <end position="116"/>
    </location>
</feature>
<dbReference type="Proteomes" id="UP000530928">
    <property type="component" value="Unassembled WGS sequence"/>
</dbReference>
<keyword evidence="2" id="KW-0238">DNA-binding</keyword>
<organism evidence="2 3">
    <name type="scientific">Nonomuraea soli</name>
    <dbReference type="NCBI Taxonomy" id="1032476"/>
    <lineage>
        <taxon>Bacteria</taxon>
        <taxon>Bacillati</taxon>
        <taxon>Actinomycetota</taxon>
        <taxon>Actinomycetes</taxon>
        <taxon>Streptosporangiales</taxon>
        <taxon>Streptosporangiaceae</taxon>
        <taxon>Nonomuraea</taxon>
    </lineage>
</organism>
<dbReference type="Gene3D" id="1.10.10.10">
    <property type="entry name" value="Winged helix-like DNA-binding domain superfamily/Winged helix DNA-binding domain"/>
    <property type="match status" value="1"/>
</dbReference>
<evidence type="ECO:0000313" key="2">
    <source>
        <dbReference type="EMBL" id="MBA2892500.1"/>
    </source>
</evidence>
<dbReference type="GO" id="GO:0003677">
    <property type="term" value="F:DNA binding"/>
    <property type="evidence" value="ECO:0007669"/>
    <property type="project" value="UniProtKB-KW"/>
</dbReference>
<dbReference type="EMBL" id="JACDUR010000004">
    <property type="protein sequence ID" value="MBA2892500.1"/>
    <property type="molecule type" value="Genomic_DNA"/>
</dbReference>
<dbReference type="SMART" id="SM00418">
    <property type="entry name" value="HTH_ARSR"/>
    <property type="match status" value="1"/>
</dbReference>
<dbReference type="Pfam" id="PF12840">
    <property type="entry name" value="HTH_20"/>
    <property type="match status" value="1"/>
</dbReference>
<dbReference type="InterPro" id="IPR011991">
    <property type="entry name" value="ArsR-like_HTH"/>
</dbReference>
<dbReference type="InterPro" id="IPR036388">
    <property type="entry name" value="WH-like_DNA-bd_sf"/>
</dbReference>